<dbReference type="Gene3D" id="3.40.830.10">
    <property type="entry name" value="LigB-like"/>
    <property type="match status" value="1"/>
</dbReference>
<evidence type="ECO:0000313" key="4">
    <source>
        <dbReference type="Proteomes" id="UP000094936"/>
    </source>
</evidence>
<dbReference type="Pfam" id="PF01875">
    <property type="entry name" value="Memo"/>
    <property type="match status" value="1"/>
</dbReference>
<protein>
    <recommendedName>
        <fullName evidence="2">MEMO1 family protein A8L45_19325</fullName>
    </recommendedName>
</protein>
<dbReference type="AlphaFoldDB" id="A0A1C3EBT3"/>
<dbReference type="EMBL" id="LYBM01000048">
    <property type="protein sequence ID" value="ODA30688.1"/>
    <property type="molecule type" value="Genomic_DNA"/>
</dbReference>
<dbReference type="PANTHER" id="PTHR11060">
    <property type="entry name" value="PROTEIN MEMO1"/>
    <property type="match status" value="1"/>
</dbReference>
<proteinExistence type="inferred from homology"/>
<dbReference type="Proteomes" id="UP000094936">
    <property type="component" value="Unassembled WGS sequence"/>
</dbReference>
<comment type="similarity">
    <text evidence="1 2">Belongs to the MEMO1 family.</text>
</comment>
<accession>A0A1C3EBT3</accession>
<comment type="caution">
    <text evidence="3">The sequence shown here is derived from an EMBL/GenBank/DDBJ whole genome shotgun (WGS) entry which is preliminary data.</text>
</comment>
<dbReference type="OrthoDB" id="9782820at2"/>
<dbReference type="STRING" id="1080227.A8L45_19325"/>
<gene>
    <name evidence="3" type="ORF">A8L45_19325</name>
</gene>
<dbReference type="PANTHER" id="PTHR11060:SF0">
    <property type="entry name" value="PROTEIN MEMO1"/>
    <property type="match status" value="1"/>
</dbReference>
<keyword evidence="4" id="KW-1185">Reference proteome</keyword>
<evidence type="ECO:0000256" key="2">
    <source>
        <dbReference type="HAMAP-Rule" id="MF_00055"/>
    </source>
</evidence>
<reference evidence="3 4" key="1">
    <citation type="submission" date="2016-05" db="EMBL/GenBank/DDBJ databases">
        <title>Genomic Taxonomy of the Vibrionaceae.</title>
        <authorList>
            <person name="Gomez-Gil B."/>
            <person name="Enciso-Ibarra J."/>
        </authorList>
    </citation>
    <scope>NUCLEOTIDE SEQUENCE [LARGE SCALE GENOMIC DNA]</scope>
    <source>
        <strain evidence="3 4">CAIM 1920</strain>
    </source>
</reference>
<sequence>MNIRSPAVAGRFYHDSPQQLDHQLSQWLTAIPDVLPLKALIVPHAGYVFSGKVAAEAYQYLKATADQFERVVLVGPSHHFGFNGVAVPEADYFATPLGNVSIDKEHVEALSQHPMVQVSDHMHDSEHSLEVQIPFLQCCLKHFTLLPIVYSRINSDQLADLVDTLWHDDSTLLVVSTDLSHFHTYSEACALDGDTCQRIQSFDASITPHEACGATGVNMLLKLARQRNYRLTQIDYKNSGDTGGNKNRVVGYVSYLICAV</sequence>
<organism evidence="3 4">
    <name type="scientific">Veronia pacifica</name>
    <dbReference type="NCBI Taxonomy" id="1080227"/>
    <lineage>
        <taxon>Bacteria</taxon>
        <taxon>Pseudomonadati</taxon>
        <taxon>Pseudomonadota</taxon>
        <taxon>Gammaproteobacteria</taxon>
        <taxon>Vibrionales</taxon>
        <taxon>Vibrionaceae</taxon>
        <taxon>Veronia</taxon>
    </lineage>
</organism>
<evidence type="ECO:0000256" key="1">
    <source>
        <dbReference type="ARBA" id="ARBA00006315"/>
    </source>
</evidence>
<dbReference type="NCBIfam" id="TIGR04336">
    <property type="entry name" value="AmmeMemoSam_B"/>
    <property type="match status" value="1"/>
</dbReference>
<name>A0A1C3EBT3_9GAMM</name>
<dbReference type="CDD" id="cd07361">
    <property type="entry name" value="MEMO_like"/>
    <property type="match status" value="1"/>
</dbReference>
<dbReference type="InterPro" id="IPR002737">
    <property type="entry name" value="MEMO1_fam"/>
</dbReference>
<evidence type="ECO:0000313" key="3">
    <source>
        <dbReference type="EMBL" id="ODA30688.1"/>
    </source>
</evidence>
<dbReference type="RefSeq" id="WP_068905001.1">
    <property type="nucleotide sequence ID" value="NZ_JBHUIF010000004.1"/>
</dbReference>
<dbReference type="HAMAP" id="MF_00055">
    <property type="entry name" value="MEMO1"/>
    <property type="match status" value="1"/>
</dbReference>